<evidence type="ECO:0000313" key="2">
    <source>
        <dbReference type="Proteomes" id="UP000185746"/>
    </source>
</evidence>
<proteinExistence type="predicted"/>
<protein>
    <submittedName>
        <fullName evidence="1">Uncharacterized protein</fullName>
    </submittedName>
</protein>
<evidence type="ECO:0000313" key="1">
    <source>
        <dbReference type="EMBL" id="AOV07999.1"/>
    </source>
</evidence>
<gene>
    <name evidence="1" type="ORF">BI350_10935</name>
</gene>
<dbReference type="Proteomes" id="UP000185746">
    <property type="component" value="Chromosome"/>
</dbReference>
<dbReference type="AlphaFoldDB" id="A0A1D8JH08"/>
<name>A0A1D8JH08_9BACL</name>
<dbReference type="EMBL" id="CP017560">
    <property type="protein sequence ID" value="AOV07999.1"/>
    <property type="molecule type" value="Genomic_DNA"/>
</dbReference>
<dbReference type="KEGG" id="surl:BI350_10935"/>
<reference evidence="1 2" key="1">
    <citation type="submission" date="2016-09" db="EMBL/GenBank/DDBJ databases">
        <title>Complete genome sequence of the Lysinibacillus sphaericus LMG 22257, a specie of Bacillus with ureolytic activity that can effectively biodeposit calcium carbonate.</title>
        <authorList>
            <person name="Yan W."/>
        </authorList>
    </citation>
    <scope>NUCLEOTIDE SEQUENCE [LARGE SCALE GENOMIC DNA]</scope>
    <source>
        <strain evidence="1 2">LMG 22257</strain>
    </source>
</reference>
<organism evidence="1 2">
    <name type="scientific">Sporosarcina ureilytica</name>
    <dbReference type="NCBI Taxonomy" id="298596"/>
    <lineage>
        <taxon>Bacteria</taxon>
        <taxon>Bacillati</taxon>
        <taxon>Bacillota</taxon>
        <taxon>Bacilli</taxon>
        <taxon>Bacillales</taxon>
        <taxon>Caryophanaceae</taxon>
        <taxon>Sporosarcina</taxon>
    </lineage>
</organism>
<sequence>MQSLMKVTFIYVFSTIGRGYCIRTTLQSGALVEREIIINETGLQKQEQIKMVDSIKEVDSFIVIRLSCKINEMLALKLLKYSVSKYVHTTQNNIRDYNL</sequence>
<accession>A0A1D8JH08</accession>
<keyword evidence="2" id="KW-1185">Reference proteome</keyword>